<dbReference type="PaxDb" id="572546-Arcpr_0988"/>
<proteinExistence type="inferred from homology"/>
<gene>
    <name evidence="11" type="ordered locus">Arcpr_0988</name>
</gene>
<dbReference type="InterPro" id="IPR038597">
    <property type="entry name" value="GGGP/HepGP_synthase_sf"/>
</dbReference>
<dbReference type="RefSeq" id="WP_012940385.1">
    <property type="nucleotide sequence ID" value="NC_013741.1"/>
</dbReference>
<keyword evidence="1 10" id="KW-0963">Cytoplasm</keyword>
<evidence type="ECO:0000256" key="1">
    <source>
        <dbReference type="ARBA" id="ARBA00022490"/>
    </source>
</evidence>
<sequence>MRGKVERYILENVVDKGGLLFGVIDPLDYKSLDDAVETARRVYEGGADVILVGGSIGVQGEPLDYVVREIKKSVDIPVVLFPGNIGTITRYADALYFMSLLNSRNPYWITRAQMQAAHLIKTLGLEPLPVGYIVVEPGGTVGYVGEADLIPRNRPKLASAYALAGQFMGFRFIVTDAGSNPKEGHIPLEMVREVANSISIPYVVAGGVRRPEEAEKIIECGADAVQVGTAFEIDNAVERVKSFVKAVREGAKRKRRQIDIDF</sequence>
<dbReference type="Pfam" id="PF01884">
    <property type="entry name" value="PcrB"/>
    <property type="match status" value="1"/>
</dbReference>
<evidence type="ECO:0000256" key="9">
    <source>
        <dbReference type="ARBA" id="ARBA00047288"/>
    </source>
</evidence>
<dbReference type="GO" id="GO:0005737">
    <property type="term" value="C:cytoplasm"/>
    <property type="evidence" value="ECO:0007669"/>
    <property type="project" value="UniProtKB-SubCell"/>
</dbReference>
<comment type="subcellular location">
    <subcellularLocation>
        <location evidence="10">Cytoplasm</location>
    </subcellularLocation>
</comment>
<evidence type="ECO:0000256" key="8">
    <source>
        <dbReference type="ARBA" id="ARBA00023264"/>
    </source>
</evidence>
<comment type="pathway">
    <text evidence="10">Membrane lipid metabolism; glycerophospholipid metabolism.</text>
</comment>
<keyword evidence="12" id="KW-1185">Reference proteome</keyword>
<comment type="catalytic activity">
    <reaction evidence="9 10">
        <text>sn-glycerol 1-phosphate + (2E,6E,10E)-geranylgeranyl diphosphate = sn-3-O-(geranylgeranyl)glycerol 1-phosphate + diphosphate</text>
        <dbReference type="Rhea" id="RHEA:23404"/>
        <dbReference type="ChEBI" id="CHEBI:33019"/>
        <dbReference type="ChEBI" id="CHEBI:57677"/>
        <dbReference type="ChEBI" id="CHEBI:57685"/>
        <dbReference type="ChEBI" id="CHEBI:58756"/>
        <dbReference type="EC" id="2.5.1.41"/>
    </reaction>
</comment>
<evidence type="ECO:0000313" key="11">
    <source>
        <dbReference type="EMBL" id="ADB58049.1"/>
    </source>
</evidence>
<accession>D2RIC4</accession>
<keyword evidence="2 10" id="KW-0444">Lipid biosynthesis</keyword>
<dbReference type="GO" id="GO:0046474">
    <property type="term" value="P:glycerophospholipid biosynthetic process"/>
    <property type="evidence" value="ECO:0007669"/>
    <property type="project" value="UniProtKB-UniRule"/>
</dbReference>
<protein>
    <recommendedName>
        <fullName evidence="10">Geranylgeranylglyceryl phosphate synthase</fullName>
        <shortName evidence="10">GGGP synthase</shortName>
        <shortName evidence="10">GGGPS</shortName>
        <ecNumber evidence="10">2.5.1.41</ecNumber>
    </recommendedName>
    <alternativeName>
        <fullName evidence="10">(S)-3-O-geranylgeranylglyceryl phosphate synthase</fullName>
    </alternativeName>
    <alternativeName>
        <fullName evidence="10">Phosphoglycerol geranylgeranyltransferase</fullName>
    </alternativeName>
</protein>
<evidence type="ECO:0000256" key="10">
    <source>
        <dbReference type="HAMAP-Rule" id="MF_00112"/>
    </source>
</evidence>
<dbReference type="Gene3D" id="3.20.20.390">
    <property type="entry name" value="FMN-linked oxidoreductases"/>
    <property type="match status" value="1"/>
</dbReference>
<comment type="function">
    <text evidence="10">Prenyltransferase that catalyzes the transfer of the geranylgeranyl moiety of geranylgeranyl diphosphate (GGPP) to the C3 hydroxyl of sn-glycerol-1-phosphate (G1P). This reaction is the first ether-bond-formation step in the biosynthesis of archaeal membrane lipids.</text>
</comment>
<evidence type="ECO:0000256" key="3">
    <source>
        <dbReference type="ARBA" id="ARBA00022679"/>
    </source>
</evidence>
<dbReference type="GeneID" id="8739660"/>
<dbReference type="Proteomes" id="UP000001901">
    <property type="component" value="Chromosome"/>
</dbReference>
<keyword evidence="4 10" id="KW-0479">Metal-binding</keyword>
<feature type="binding site" evidence="10">
    <location>
        <position position="55"/>
    </location>
    <ligand>
        <name>Mg(2+)</name>
        <dbReference type="ChEBI" id="CHEBI:18420"/>
    </ligand>
</feature>
<dbReference type="SUPFAM" id="SSF51395">
    <property type="entry name" value="FMN-linked oxidoreductases"/>
    <property type="match status" value="1"/>
</dbReference>
<keyword evidence="7 10" id="KW-0594">Phospholipid biosynthesis</keyword>
<dbReference type="InterPro" id="IPR010946">
    <property type="entry name" value="GGGP_synth"/>
</dbReference>
<evidence type="ECO:0000256" key="6">
    <source>
        <dbReference type="ARBA" id="ARBA00023098"/>
    </source>
</evidence>
<dbReference type="NCBIfam" id="TIGR01769">
    <property type="entry name" value="GGGP"/>
    <property type="match status" value="1"/>
</dbReference>
<comment type="cofactor">
    <cofactor evidence="10">
        <name>Mg(2+)</name>
        <dbReference type="ChEBI" id="CHEBI:18420"/>
    </cofactor>
</comment>
<name>D2RIC4_ARCPA</name>
<dbReference type="InterPro" id="IPR008205">
    <property type="entry name" value="GGGP_HepGP_synthase"/>
</dbReference>
<evidence type="ECO:0000256" key="7">
    <source>
        <dbReference type="ARBA" id="ARBA00023209"/>
    </source>
</evidence>
<dbReference type="HAMAP" id="MF_00112">
    <property type="entry name" value="GGGP_HepGP_synthase"/>
    <property type="match status" value="1"/>
</dbReference>
<dbReference type="PANTHER" id="PTHR21235:SF22">
    <property type="entry name" value="GERANYLGERANYLGLYCERYL PHOSPHATE SYNTHASE"/>
    <property type="match status" value="1"/>
</dbReference>
<comment type="similarity">
    <text evidence="10">Belongs to the GGGP/HepGP synthase family.</text>
</comment>
<dbReference type="EMBL" id="CP001857">
    <property type="protein sequence ID" value="ADB58049.1"/>
    <property type="molecule type" value="Genomic_DNA"/>
</dbReference>
<evidence type="ECO:0000256" key="5">
    <source>
        <dbReference type="ARBA" id="ARBA00022842"/>
    </source>
</evidence>
<keyword evidence="8 10" id="KW-1208">Phospholipid metabolism</keyword>
<dbReference type="EC" id="2.5.1.41" evidence="10"/>
<evidence type="ECO:0000313" key="12">
    <source>
        <dbReference type="Proteomes" id="UP000001901"/>
    </source>
</evidence>
<dbReference type="NCBIfam" id="NF003198">
    <property type="entry name" value="PRK04169.1-2"/>
    <property type="match status" value="1"/>
</dbReference>
<keyword evidence="5 10" id="KW-0460">Magnesium</keyword>
<dbReference type="GO" id="GO:0000287">
    <property type="term" value="F:magnesium ion binding"/>
    <property type="evidence" value="ECO:0007669"/>
    <property type="project" value="UniProtKB-UniRule"/>
</dbReference>
<dbReference type="HOGENOM" id="CLU_068610_0_0_2"/>
<dbReference type="InterPro" id="IPR050064">
    <property type="entry name" value="IGPS_HisA/HisF"/>
</dbReference>
<comment type="caution">
    <text evidence="10">Lacks conserved residue(s) required for the propagation of feature annotation.</text>
</comment>
<dbReference type="CDD" id="cd02812">
    <property type="entry name" value="PcrB_like"/>
    <property type="match status" value="1"/>
</dbReference>
<dbReference type="UniPathway" id="UPA00940"/>
<evidence type="ECO:0000256" key="4">
    <source>
        <dbReference type="ARBA" id="ARBA00022723"/>
    </source>
</evidence>
<organism evidence="11 12">
    <name type="scientific">Archaeoglobus profundus (strain DSM 5631 / JCM 9629 / NBRC 100127 / Av18)</name>
    <dbReference type="NCBI Taxonomy" id="572546"/>
    <lineage>
        <taxon>Archaea</taxon>
        <taxon>Methanobacteriati</taxon>
        <taxon>Methanobacteriota</taxon>
        <taxon>Archaeoglobi</taxon>
        <taxon>Archaeoglobales</taxon>
        <taxon>Archaeoglobaceae</taxon>
        <taxon>Archaeoglobus</taxon>
    </lineage>
</organism>
<keyword evidence="6 10" id="KW-0443">Lipid metabolism</keyword>
<dbReference type="STRING" id="572546.Arcpr_0988"/>
<reference evidence="11 12" key="1">
    <citation type="journal article" date="2010" name="Stand. Genomic Sci.">
        <title>Complete genome sequence of Archaeoglobus profundus type strain (AV18).</title>
        <authorList>
            <person name="von Jan M."/>
            <person name="Lapidus A."/>
            <person name="Del Rio T.G."/>
            <person name="Copeland A."/>
            <person name="Tice H."/>
            <person name="Cheng J.F."/>
            <person name="Lucas S."/>
            <person name="Chen F."/>
            <person name="Nolan M."/>
            <person name="Goodwin L."/>
            <person name="Han C."/>
            <person name="Pitluck S."/>
            <person name="Liolios K."/>
            <person name="Ivanova N."/>
            <person name="Mavromatis K."/>
            <person name="Ovchinnikova G."/>
            <person name="Chertkov O."/>
            <person name="Pati A."/>
            <person name="Chen A."/>
            <person name="Palaniappan K."/>
            <person name="Land M."/>
            <person name="Hauser L."/>
            <person name="Chang Y.J."/>
            <person name="Jeffries C.D."/>
            <person name="Saunders E."/>
            <person name="Brettin T."/>
            <person name="Detter J.C."/>
            <person name="Chain P."/>
            <person name="Eichinger K."/>
            <person name="Huber H."/>
            <person name="Spring S."/>
            <person name="Rohde M."/>
            <person name="Goker M."/>
            <person name="Wirth R."/>
            <person name="Woyke T."/>
            <person name="Bristow J."/>
            <person name="Eisen J.A."/>
            <person name="Markowitz V."/>
            <person name="Hugenholtz P."/>
            <person name="Kyrpides N.C."/>
            <person name="Klenk H.P."/>
        </authorList>
    </citation>
    <scope>NUCLEOTIDE SEQUENCE [LARGE SCALE GENOMIC DNA]</scope>
    <source>
        <strain evidence="12">DSM 5631 / JCM 9629 / NBRC 100127 / Av18</strain>
    </source>
</reference>
<dbReference type="GO" id="GO:0047294">
    <property type="term" value="F:phosphoglycerol geranylgeranyltransferase activity"/>
    <property type="evidence" value="ECO:0007669"/>
    <property type="project" value="UniProtKB-UniRule"/>
</dbReference>
<feature type="binding site" evidence="10">
    <location>
        <position position="25"/>
    </location>
    <ligand>
        <name>Mg(2+)</name>
        <dbReference type="ChEBI" id="CHEBI:18420"/>
    </ligand>
</feature>
<evidence type="ECO:0000256" key="2">
    <source>
        <dbReference type="ARBA" id="ARBA00022516"/>
    </source>
</evidence>
<dbReference type="AlphaFoldDB" id="D2RIC4"/>
<keyword evidence="3 10" id="KW-0808">Transferase</keyword>
<dbReference type="OrthoDB" id="7409at2157"/>
<dbReference type="GO" id="GO:0000107">
    <property type="term" value="F:imidazoleglycerol-phosphate synthase activity"/>
    <property type="evidence" value="ECO:0007669"/>
    <property type="project" value="TreeGrafter"/>
</dbReference>
<dbReference type="KEGG" id="apo:Arcpr_0988"/>
<dbReference type="NCBIfam" id="TIGR01768">
    <property type="entry name" value="GGGP-family"/>
    <property type="match status" value="1"/>
</dbReference>
<dbReference type="PANTHER" id="PTHR21235">
    <property type="entry name" value="IMIDAZOLE GLYCEROL PHOSPHATE SYNTHASE SUBUNIT HISF/H IGP SYNTHASE SUBUNIT HISF/H"/>
    <property type="match status" value="1"/>
</dbReference>
<dbReference type="eggNOG" id="arCOG01085">
    <property type="taxonomic scope" value="Archaea"/>
</dbReference>